<dbReference type="InterPro" id="IPR006686">
    <property type="entry name" value="MscS_channel_CS"/>
</dbReference>
<dbReference type="Gene3D" id="2.30.30.60">
    <property type="match status" value="1"/>
</dbReference>
<reference evidence="10 11" key="1">
    <citation type="submission" date="2019-07" db="EMBL/GenBank/DDBJ databases">
        <title>Genomic Encyclopedia of Type Strains, Phase IV (KMG-IV): sequencing the most valuable type-strain genomes for metagenomic binning, comparative biology and taxonomic classification.</title>
        <authorList>
            <person name="Goeker M."/>
        </authorList>
    </citation>
    <scope>NUCLEOTIDE SEQUENCE [LARGE SCALE GENOMIC DNA]</scope>
    <source>
        <strain evidence="10 11">DSM 18961</strain>
    </source>
</reference>
<dbReference type="Gene3D" id="3.30.70.100">
    <property type="match status" value="1"/>
</dbReference>
<dbReference type="InterPro" id="IPR008910">
    <property type="entry name" value="MSC_TM_helix"/>
</dbReference>
<feature type="domain" description="Mechanosensitive ion channel MscS C-terminal" evidence="9">
    <location>
        <begin position="192"/>
        <end position="279"/>
    </location>
</feature>
<dbReference type="Pfam" id="PF05552">
    <property type="entry name" value="MS_channel_1st_1"/>
    <property type="match status" value="1"/>
</dbReference>
<dbReference type="InterPro" id="IPR011066">
    <property type="entry name" value="MscS_channel_C_sf"/>
</dbReference>
<dbReference type="Pfam" id="PF00924">
    <property type="entry name" value="MS_channel_2nd"/>
    <property type="match status" value="1"/>
</dbReference>
<dbReference type="InterPro" id="IPR006685">
    <property type="entry name" value="MscS_channel_2nd"/>
</dbReference>
<evidence type="ECO:0000256" key="3">
    <source>
        <dbReference type="ARBA" id="ARBA00022475"/>
    </source>
</evidence>
<dbReference type="PANTHER" id="PTHR30221:SF1">
    <property type="entry name" value="SMALL-CONDUCTANCE MECHANOSENSITIVE CHANNEL"/>
    <property type="match status" value="1"/>
</dbReference>
<evidence type="ECO:0000256" key="6">
    <source>
        <dbReference type="ARBA" id="ARBA00023136"/>
    </source>
</evidence>
<dbReference type="InterPro" id="IPR023408">
    <property type="entry name" value="MscS_beta-dom_sf"/>
</dbReference>
<evidence type="ECO:0000256" key="4">
    <source>
        <dbReference type="ARBA" id="ARBA00022692"/>
    </source>
</evidence>
<dbReference type="InterPro" id="IPR045275">
    <property type="entry name" value="MscS_archaea/bacteria_type"/>
</dbReference>
<dbReference type="Proteomes" id="UP000323136">
    <property type="component" value="Unassembled WGS sequence"/>
</dbReference>
<sequence>MKLIAKMNFNNTLYKLKISIQQHWDSFINQVPDIIVSILIITIGFLFSNFIANLFRKTISSKTQDPLMTNFLTKAVKLGLIILVVMFALKIAGLGGIATGLLTAAGASAVIIGFAFKDVGENFISGVILSFNRPFDVNDTVMIGDIFGSVKTMEFRYTKLKTFDGRDVYIPNSDIIKKAVYNYTEDGFYRLDFIVGIDYDDSIDLAKKVIIDTVIKTSGVIDTEDHQSFVTVDSLGVSTVNLKVIFWTKTKEYKRGALEVKSDVIRNVKNVIIKNGLNMPADITEIKLYGSQDSIPVTIKNG</sequence>
<keyword evidence="6 7" id="KW-0472">Membrane</keyword>
<dbReference type="SUPFAM" id="SSF82861">
    <property type="entry name" value="Mechanosensitive channel protein MscS (YggB), transmembrane region"/>
    <property type="match status" value="1"/>
</dbReference>
<evidence type="ECO:0000259" key="8">
    <source>
        <dbReference type="Pfam" id="PF00924"/>
    </source>
</evidence>
<gene>
    <name evidence="10" type="ORF">C7447_102646</name>
</gene>
<dbReference type="Pfam" id="PF21082">
    <property type="entry name" value="MS_channel_3rd"/>
    <property type="match status" value="1"/>
</dbReference>
<dbReference type="PANTHER" id="PTHR30221">
    <property type="entry name" value="SMALL-CONDUCTANCE MECHANOSENSITIVE CHANNEL"/>
    <property type="match status" value="1"/>
</dbReference>
<comment type="caution">
    <text evidence="10">The sequence shown here is derived from an EMBL/GenBank/DDBJ whole genome shotgun (WGS) entry which is preliminary data.</text>
</comment>
<dbReference type="SUPFAM" id="SSF50182">
    <property type="entry name" value="Sm-like ribonucleoproteins"/>
    <property type="match status" value="1"/>
</dbReference>
<dbReference type="PROSITE" id="PS01246">
    <property type="entry name" value="UPF0003"/>
    <property type="match status" value="1"/>
</dbReference>
<evidence type="ECO:0000313" key="10">
    <source>
        <dbReference type="EMBL" id="TYP99324.1"/>
    </source>
</evidence>
<name>A0A5S5DUG6_9FLAO</name>
<protein>
    <submittedName>
        <fullName evidence="10">Mechanosensitive ion channel-like protein</fullName>
    </submittedName>
</protein>
<keyword evidence="4 7" id="KW-0812">Transmembrane</keyword>
<feature type="transmembrane region" description="Helical" evidence="7">
    <location>
        <begin position="67"/>
        <end position="89"/>
    </location>
</feature>
<dbReference type="GO" id="GO:0005886">
    <property type="term" value="C:plasma membrane"/>
    <property type="evidence" value="ECO:0007669"/>
    <property type="project" value="UniProtKB-SubCell"/>
</dbReference>
<evidence type="ECO:0000313" key="11">
    <source>
        <dbReference type="Proteomes" id="UP000323136"/>
    </source>
</evidence>
<dbReference type="EMBL" id="VNIA01000002">
    <property type="protein sequence ID" value="TYP99324.1"/>
    <property type="molecule type" value="Genomic_DNA"/>
</dbReference>
<comment type="subcellular location">
    <subcellularLocation>
        <location evidence="1">Cell membrane</location>
        <topology evidence="1">Multi-pass membrane protein</topology>
    </subcellularLocation>
</comment>
<keyword evidence="5 7" id="KW-1133">Transmembrane helix</keyword>
<feature type="transmembrane region" description="Helical" evidence="7">
    <location>
        <begin position="34"/>
        <end position="55"/>
    </location>
</feature>
<keyword evidence="11" id="KW-1185">Reference proteome</keyword>
<evidence type="ECO:0000256" key="5">
    <source>
        <dbReference type="ARBA" id="ARBA00022989"/>
    </source>
</evidence>
<dbReference type="AlphaFoldDB" id="A0A5S5DUG6"/>
<evidence type="ECO:0000256" key="7">
    <source>
        <dbReference type="SAM" id="Phobius"/>
    </source>
</evidence>
<dbReference type="InterPro" id="IPR010920">
    <property type="entry name" value="LSM_dom_sf"/>
</dbReference>
<evidence type="ECO:0000256" key="1">
    <source>
        <dbReference type="ARBA" id="ARBA00004651"/>
    </source>
</evidence>
<evidence type="ECO:0000259" key="9">
    <source>
        <dbReference type="Pfam" id="PF21082"/>
    </source>
</evidence>
<proteinExistence type="inferred from homology"/>
<accession>A0A5S5DUG6</accession>
<organism evidence="10 11">
    <name type="scientific">Tenacibaculum adriaticum</name>
    <dbReference type="NCBI Taxonomy" id="413713"/>
    <lineage>
        <taxon>Bacteria</taxon>
        <taxon>Pseudomonadati</taxon>
        <taxon>Bacteroidota</taxon>
        <taxon>Flavobacteriia</taxon>
        <taxon>Flavobacteriales</taxon>
        <taxon>Flavobacteriaceae</taxon>
        <taxon>Tenacibaculum</taxon>
    </lineage>
</organism>
<feature type="domain" description="Mechanosensitive ion channel MscS" evidence="8">
    <location>
        <begin position="121"/>
        <end position="184"/>
    </location>
</feature>
<evidence type="ECO:0000256" key="2">
    <source>
        <dbReference type="ARBA" id="ARBA00008017"/>
    </source>
</evidence>
<dbReference type="Gene3D" id="1.10.287.1260">
    <property type="match status" value="1"/>
</dbReference>
<keyword evidence="3" id="KW-1003">Cell membrane</keyword>
<feature type="transmembrane region" description="Helical" evidence="7">
    <location>
        <begin position="95"/>
        <end position="116"/>
    </location>
</feature>
<dbReference type="InterPro" id="IPR049278">
    <property type="entry name" value="MS_channel_C"/>
</dbReference>
<dbReference type="InterPro" id="IPR011014">
    <property type="entry name" value="MscS_channel_TM-2"/>
</dbReference>
<dbReference type="SUPFAM" id="SSF82689">
    <property type="entry name" value="Mechanosensitive channel protein MscS (YggB), C-terminal domain"/>
    <property type="match status" value="1"/>
</dbReference>
<comment type="similarity">
    <text evidence="2">Belongs to the MscS (TC 1.A.23) family.</text>
</comment>
<dbReference type="GO" id="GO:0008381">
    <property type="term" value="F:mechanosensitive monoatomic ion channel activity"/>
    <property type="evidence" value="ECO:0007669"/>
    <property type="project" value="InterPro"/>
</dbReference>